<keyword evidence="2" id="KW-1133">Transmembrane helix</keyword>
<evidence type="ECO:0000313" key="4">
    <source>
        <dbReference type="EMBL" id="CAG9132831.1"/>
    </source>
</evidence>
<evidence type="ECO:0000313" key="5">
    <source>
        <dbReference type="Proteomes" id="UP000653454"/>
    </source>
</evidence>
<sequence>MEKERKRERKRERKQHLYTHICVHGALGFSWARERTLLPLVPGREVWEDLYPAGSVLKLYNVQKSGEYRCQVSSIAGTTAKSVALWTVGTHDDHCEHGASHGIRWPKTAPGAYASVACPTGYVGETTRFCEPKSVHYGVKWRLPDFSGCVAESLKNIYEQFVKIKYGYSWEEVSSVAQKYSAVLRSLPALPGDGAIPLQHTADMLHYLHSTASKPREGRRSAEHLLKIYNTLLKHPDAFLDEQKTYQLQNNLVETIAMKAHMHEEFQEFLVMSKPVQDDNAAHFKLPLKSSASKLACALRSQSEPGAWYTKACEVQIPEPKYITCRCHGLGTYALFTVARSTLTEAEKDLRGVVKITAGIGGAMGLAVAGLQLLGLVANKNVKLPILLKATTAGTHSAAMLTLLECDTRQEAACPGVWGWVCAACWCAGCAALCAQPLLLQAELAGRPQNAPTVGLLAGVCILVWLTARLWGGPPLQLGAPAQLVCACGSILLLVLCFVLAICAALRLRTITYKVPVERRNYLNDRQRVIRHTVMLLVTTTMAQMAGIAYAQPGERQTAHVISLAVAAITNGIALVVCYVVCDDACLVAARRALSLAPHREWEDAPAAGDTSLNLYIKQGGEVESRGGAVDSSSSQISPVASYWQPHTLDSTEGMYRRMSSPSRRDCDIVRCVEYAECSARRVSTTRALCDLVPRVPACALDVRPCTPHNHCALCTRSNPDVSTPDQQPIKSCLKKSSLHQEFSSSTSLPSMDVEKKSNIELVNKQWNKAYDSPDTEKVLSEISSDLNFLLNKPVISSNVLDQIEEAPT</sequence>
<reference evidence="4" key="1">
    <citation type="submission" date="2020-11" db="EMBL/GenBank/DDBJ databases">
        <authorList>
            <person name="Whiteford S."/>
        </authorList>
    </citation>
    <scope>NUCLEOTIDE SEQUENCE</scope>
</reference>
<proteinExistence type="predicted"/>
<keyword evidence="1" id="KW-0325">Glycoprotein</keyword>
<feature type="transmembrane region" description="Helical" evidence="2">
    <location>
        <begin position="480"/>
        <end position="508"/>
    </location>
</feature>
<dbReference type="PANTHER" id="PTHR45813:SF8">
    <property type="entry name" value="IG-LIKE DOMAIN-CONTAINING PROTEIN"/>
    <property type="match status" value="1"/>
</dbReference>
<comment type="caution">
    <text evidence="4">The sequence shown here is derived from an EMBL/GenBank/DDBJ whole genome shotgun (WGS) entry which is preliminary data.</text>
</comment>
<dbReference type="Gene3D" id="2.60.220.50">
    <property type="match status" value="1"/>
</dbReference>
<organism evidence="4 5">
    <name type="scientific">Plutella xylostella</name>
    <name type="common">Diamondback moth</name>
    <name type="synonym">Plutella maculipennis</name>
    <dbReference type="NCBI Taxonomy" id="51655"/>
    <lineage>
        <taxon>Eukaryota</taxon>
        <taxon>Metazoa</taxon>
        <taxon>Ecdysozoa</taxon>
        <taxon>Arthropoda</taxon>
        <taxon>Hexapoda</taxon>
        <taxon>Insecta</taxon>
        <taxon>Pterygota</taxon>
        <taxon>Neoptera</taxon>
        <taxon>Endopterygota</taxon>
        <taxon>Lepidoptera</taxon>
        <taxon>Glossata</taxon>
        <taxon>Ditrysia</taxon>
        <taxon>Yponomeutoidea</taxon>
        <taxon>Plutellidae</taxon>
        <taxon>Plutella</taxon>
    </lineage>
</organism>
<dbReference type="PANTHER" id="PTHR45813">
    <property type="entry name" value="IG-LIKE DOMAIN-CONTAINING PROTEIN"/>
    <property type="match status" value="1"/>
</dbReference>
<evidence type="ECO:0000259" key="3">
    <source>
        <dbReference type="PROSITE" id="PS50227"/>
    </source>
</evidence>
<accession>A0A8S4FZ88</accession>
<dbReference type="InterPro" id="IPR051587">
    <property type="entry name" value="Adhesion_GPCR"/>
</dbReference>
<dbReference type="GO" id="GO:0004930">
    <property type="term" value="F:G protein-coupled receptor activity"/>
    <property type="evidence" value="ECO:0007669"/>
    <property type="project" value="InterPro"/>
</dbReference>
<dbReference type="PROSITE" id="PS50227">
    <property type="entry name" value="G_PROTEIN_RECEP_F2_3"/>
    <property type="match status" value="1"/>
</dbReference>
<dbReference type="GO" id="GO:0007189">
    <property type="term" value="P:adenylate cyclase-activating G protein-coupled receptor signaling pathway"/>
    <property type="evidence" value="ECO:0007669"/>
    <property type="project" value="TreeGrafter"/>
</dbReference>
<keyword evidence="2" id="KW-0472">Membrane</keyword>
<dbReference type="InterPro" id="IPR036445">
    <property type="entry name" value="GPCR_2_extracell_dom_sf"/>
</dbReference>
<dbReference type="EMBL" id="CAJHNJ030000054">
    <property type="protein sequence ID" value="CAG9132831.1"/>
    <property type="molecule type" value="Genomic_DNA"/>
</dbReference>
<gene>
    <name evidence="4" type="ORF">PLXY2_LOCUS11127</name>
</gene>
<feature type="transmembrane region" description="Helical" evidence="2">
    <location>
        <begin position="356"/>
        <end position="378"/>
    </location>
</feature>
<feature type="transmembrane region" description="Helical" evidence="2">
    <location>
        <begin position="417"/>
        <end position="439"/>
    </location>
</feature>
<evidence type="ECO:0000256" key="2">
    <source>
        <dbReference type="SAM" id="Phobius"/>
    </source>
</evidence>
<feature type="domain" description="G-protein coupled receptors family 2 profile 1" evidence="3">
    <location>
        <begin position="69"/>
        <end position="153"/>
    </location>
</feature>
<dbReference type="AlphaFoldDB" id="A0A8S4FZ88"/>
<evidence type="ECO:0000256" key="1">
    <source>
        <dbReference type="ARBA" id="ARBA00023180"/>
    </source>
</evidence>
<feature type="transmembrane region" description="Helical" evidence="2">
    <location>
        <begin position="451"/>
        <end position="468"/>
    </location>
</feature>
<keyword evidence="5" id="KW-1185">Reference proteome</keyword>
<dbReference type="GO" id="GO:0016020">
    <property type="term" value="C:membrane"/>
    <property type="evidence" value="ECO:0007669"/>
    <property type="project" value="InterPro"/>
</dbReference>
<feature type="transmembrane region" description="Helical" evidence="2">
    <location>
        <begin position="562"/>
        <end position="582"/>
    </location>
</feature>
<dbReference type="InterPro" id="IPR001879">
    <property type="entry name" value="GPCR_2_extracellular_dom"/>
</dbReference>
<dbReference type="Gene3D" id="4.10.1240.10">
    <property type="entry name" value="GPCR, family 2, extracellular hormone receptor domain"/>
    <property type="match status" value="1"/>
</dbReference>
<protein>
    <submittedName>
        <fullName evidence="4">(diamondback moth) hypothetical protein</fullName>
    </submittedName>
</protein>
<keyword evidence="2" id="KW-0812">Transmembrane</keyword>
<dbReference type="Proteomes" id="UP000653454">
    <property type="component" value="Unassembled WGS sequence"/>
</dbReference>
<name>A0A8S4FZ88_PLUXY</name>
<feature type="transmembrane region" description="Helical" evidence="2">
    <location>
        <begin position="529"/>
        <end position="550"/>
    </location>
</feature>
<dbReference type="InterPro" id="IPR046338">
    <property type="entry name" value="GAIN_dom_sf"/>
</dbReference>